<sequence length="404" mass="47430">MDETNVPMLLITANVGSLFEDRENKEKIWVEKILETFEKFDPSFVALHFQECGGKVAAEAAFESVEDFTRALLKNEKICLRFDRRFAWIDQDFQKAEKFTALGCIYFIKKSLKNILVWNHQESQFVSTKVEEIKVGDLSDVSCVQKLKFPREFFPQLKWSRKGFMRTRWKINNCIFDLLNIHLFHDASNLEAMQMSPSDYSQARHRALKHILERLENDSLPKAPCILFGDFNFRLDTKAVVESLCAGLQSQYIRKDGESIPSKVLFRDKKISDKVVLAVETKKFVVHDQSYFHSEDGKRFQKYNREFEEFQNKLYEFNISFPPSYPFSDDIKEGMLYNNSRCPSWCDRVFLSHSARKMVIQDVDHSVTYDMIGRKVCMGDHKPVYLHFYLDSLREVLSVTQELK</sequence>
<dbReference type="OMA" id="FGMETCT"/>
<keyword evidence="6" id="KW-1185">Reference proteome</keyword>
<dbReference type="CDD" id="cd09092">
    <property type="entry name" value="INPP5A"/>
    <property type="match status" value="1"/>
</dbReference>
<evidence type="ECO:0000256" key="2">
    <source>
        <dbReference type="ARBA" id="ARBA00022801"/>
    </source>
</evidence>
<dbReference type="HOGENOM" id="CLU_057709_1_0_1"/>
<gene>
    <name evidence="5" type="ORF">NEMVEDRAFT_v1g196982</name>
</gene>
<accession>A7RGY0</accession>
<dbReference type="FunCoup" id="A7RGY0">
    <property type="interactions" value="69"/>
</dbReference>
<dbReference type="Proteomes" id="UP000001593">
    <property type="component" value="Unassembled WGS sequence"/>
</dbReference>
<dbReference type="PANTHER" id="PTHR12997:SF2">
    <property type="entry name" value="INOSITOL POLYPHOSPHATE-5-PHOSPHATASE A"/>
    <property type="match status" value="1"/>
</dbReference>
<reference evidence="5 6" key="1">
    <citation type="journal article" date="2007" name="Science">
        <title>Sea anemone genome reveals ancestral eumetazoan gene repertoire and genomic organization.</title>
        <authorList>
            <person name="Putnam N.H."/>
            <person name="Srivastava M."/>
            <person name="Hellsten U."/>
            <person name="Dirks B."/>
            <person name="Chapman J."/>
            <person name="Salamov A."/>
            <person name="Terry A."/>
            <person name="Shapiro H."/>
            <person name="Lindquist E."/>
            <person name="Kapitonov V.V."/>
            <person name="Jurka J."/>
            <person name="Genikhovich G."/>
            <person name="Grigoriev I.V."/>
            <person name="Lucas S.M."/>
            <person name="Steele R.E."/>
            <person name="Finnerty J.R."/>
            <person name="Technau U."/>
            <person name="Martindale M.Q."/>
            <person name="Rokhsar D.S."/>
        </authorList>
    </citation>
    <scope>NUCLEOTIDE SEQUENCE [LARGE SCALE GENOMIC DNA]</scope>
    <source>
        <strain evidence="6">CH2 X CH6</strain>
    </source>
</reference>
<dbReference type="GO" id="GO:0046856">
    <property type="term" value="P:phosphatidylinositol dephosphorylation"/>
    <property type="evidence" value="ECO:0007669"/>
    <property type="project" value="InterPro"/>
</dbReference>
<protein>
    <recommendedName>
        <fullName evidence="1">inositol-polyphosphate 5-phosphatase</fullName>
        <ecNumber evidence="1">3.1.3.56</ecNumber>
    </recommendedName>
</protein>
<dbReference type="InterPro" id="IPR000300">
    <property type="entry name" value="IPPc"/>
</dbReference>
<comment type="similarity">
    <text evidence="3">Belongs to the inositol 1,4,5-trisphosphate 5-phosphatase type I family.</text>
</comment>
<dbReference type="GO" id="GO:0004445">
    <property type="term" value="F:inositol-polyphosphate 5-phosphatase activity"/>
    <property type="evidence" value="ECO:0000318"/>
    <property type="project" value="GO_Central"/>
</dbReference>
<feature type="domain" description="Inositol polyphosphate-related phosphatase" evidence="4">
    <location>
        <begin position="4"/>
        <end position="398"/>
    </location>
</feature>
<dbReference type="KEGG" id="nve:5521410"/>
<dbReference type="PANTHER" id="PTHR12997">
    <property type="entry name" value="TYPE I INOSITOL-1,4,5-TRISPHOSPHATE 5-PHOSPHATASE"/>
    <property type="match status" value="1"/>
</dbReference>
<dbReference type="SUPFAM" id="SSF56219">
    <property type="entry name" value="DNase I-like"/>
    <property type="match status" value="1"/>
</dbReference>
<proteinExistence type="inferred from homology"/>
<dbReference type="PhylomeDB" id="A7RGY0"/>
<name>A7RGY0_NEMVE</name>
<dbReference type="EC" id="3.1.3.56" evidence="1"/>
<keyword evidence="2" id="KW-0378">Hydrolase</keyword>
<dbReference type="InterPro" id="IPR036691">
    <property type="entry name" value="Endo/exonu/phosph_ase_sf"/>
</dbReference>
<dbReference type="SMART" id="SM00128">
    <property type="entry name" value="IPPc"/>
    <property type="match status" value="1"/>
</dbReference>
<dbReference type="OrthoDB" id="6019394at2759"/>
<dbReference type="eggNOG" id="KOG1976">
    <property type="taxonomic scope" value="Eukaryota"/>
</dbReference>
<dbReference type="Pfam" id="PF22669">
    <property type="entry name" value="Exo_endo_phos2"/>
    <property type="match status" value="1"/>
</dbReference>
<dbReference type="Gene3D" id="3.60.10.10">
    <property type="entry name" value="Endonuclease/exonuclease/phosphatase"/>
    <property type="match status" value="1"/>
</dbReference>
<evidence type="ECO:0000313" key="6">
    <source>
        <dbReference type="Proteomes" id="UP000001593"/>
    </source>
</evidence>
<evidence type="ECO:0000256" key="3">
    <source>
        <dbReference type="ARBA" id="ARBA00023599"/>
    </source>
</evidence>
<evidence type="ECO:0000313" key="5">
    <source>
        <dbReference type="EMBL" id="EDO49130.1"/>
    </source>
</evidence>
<evidence type="ECO:0000256" key="1">
    <source>
        <dbReference type="ARBA" id="ARBA00012997"/>
    </source>
</evidence>
<organism evidence="5 6">
    <name type="scientific">Nematostella vectensis</name>
    <name type="common">Starlet sea anemone</name>
    <dbReference type="NCBI Taxonomy" id="45351"/>
    <lineage>
        <taxon>Eukaryota</taxon>
        <taxon>Metazoa</taxon>
        <taxon>Cnidaria</taxon>
        <taxon>Anthozoa</taxon>
        <taxon>Hexacorallia</taxon>
        <taxon>Actiniaria</taxon>
        <taxon>Edwardsiidae</taxon>
        <taxon>Nematostella</taxon>
    </lineage>
</organism>
<dbReference type="EMBL" id="DS469510">
    <property type="protein sequence ID" value="EDO49130.1"/>
    <property type="molecule type" value="Genomic_DNA"/>
</dbReference>
<dbReference type="InterPro" id="IPR039737">
    <property type="entry name" value="INPP5A"/>
</dbReference>
<dbReference type="STRING" id="45351.A7RGY0"/>
<dbReference type="AlphaFoldDB" id="A7RGY0"/>
<dbReference type="InParanoid" id="A7RGY0"/>
<evidence type="ECO:0000259" key="4">
    <source>
        <dbReference type="SMART" id="SM00128"/>
    </source>
</evidence>